<keyword evidence="4 8" id="KW-0106">Calcium</keyword>
<dbReference type="EMBL" id="CAAALY010003705">
    <property type="protein sequence ID" value="VEL08339.1"/>
    <property type="molecule type" value="Genomic_DNA"/>
</dbReference>
<dbReference type="PRINTS" id="PR00205">
    <property type="entry name" value="CADHERIN"/>
</dbReference>
<feature type="transmembrane region" description="Helical" evidence="9">
    <location>
        <begin position="56"/>
        <end position="79"/>
    </location>
</feature>
<comment type="caution">
    <text evidence="11">The sequence shown here is derived from an EMBL/GenBank/DDBJ whole genome shotgun (WGS) entry which is preliminary data.</text>
</comment>
<dbReference type="AlphaFoldDB" id="A0A3S5BLQ4"/>
<feature type="non-terminal residue" evidence="11">
    <location>
        <position position="1009"/>
    </location>
</feature>
<protein>
    <recommendedName>
        <fullName evidence="10">Cadherin domain-containing protein</fullName>
    </recommendedName>
</protein>
<evidence type="ECO:0000259" key="10">
    <source>
        <dbReference type="PROSITE" id="PS50268"/>
    </source>
</evidence>
<feature type="domain" description="Cadherin" evidence="10">
    <location>
        <begin position="284"/>
        <end position="378"/>
    </location>
</feature>
<evidence type="ECO:0000256" key="2">
    <source>
        <dbReference type="ARBA" id="ARBA00022692"/>
    </source>
</evidence>
<evidence type="ECO:0000313" key="12">
    <source>
        <dbReference type="Proteomes" id="UP000784294"/>
    </source>
</evidence>
<dbReference type="PROSITE" id="PS50268">
    <property type="entry name" value="CADHERIN_2"/>
    <property type="match status" value="5"/>
</dbReference>
<sequence>MGLSSRGVVKLLAILSRPIHTPGTVQGQISPRCPVPSRLCWLQLYYLLSFHLHRRLLCCVLICLIFFFMLNQVSFIIALRPPSIISQAFKNSGNFMHDLVLPAPSATSVGGLVAVFKLGDETPADVLIGNLVRQTPSIPAELLNHTSATALLDSKDVAPRLLRLTDTGDLFTRQVIDRDNVETVCGPLDCCQLAVCNLTFHVVFFFRLFNDAFSLLVHIYIYDANDNAPIFPNPSGYALLASADKPVDLNSNGDSFFEPNEPSITLWLPEDETAENGKGHSLPTAIDLDSQANSIIEYRLTGPSVNAGLFRLKQMQAKNADAIPTLVVGPNARLDYEKHEMRRFHLQLEAIDGGRPARVGRINIVVRVTDVNDNPPVFEHSAISIYLEEAKLYEEPVYRARAFDADSRENSKLRYILAAGFPDLDDVLLDKFRLNQHTGDLILRLPLDYERFQERRFVLPIVAADAGLPSLSATASLTINVVDVNDNIPELVVQQNFTVPENGPPGSLALRLEVRDADEVSRHKVTCNAPAQAELPLRLVKEAGESVLKVYVTATLDYEKTPYLTYQIVCVDNAEPVQTHTIHVTVSVGDLNDNSPFFCNSEGLITEAYNLTLREDELVNRVVLSAKAKDIDSQENARLTYRLYTSTPNNSSRVGKADSDPEYFHIGSNTGEVMLRQPLDYETKQRMDLIIEVHDNPTTGKALTATAKLAVSVLDVNDNQPELVSPSELRLRENQPAGTLVGHVKFIDHDSGPAGEVKIYPGWPQVRKSPKAAPYGRFNPENQYPLGLLEYHYNSVGRPEPSGHLAFSDSVASQFFELNLESGQLITLAQVDRESFAIIFLEVIAMDNGKPTQNSVTVTLTVSIVDENDNPPRLLKPHSGELLTLPAMRMHVSNEEIFDKKDQVLMRLQAYDEDQEENGRITYSLAETCNASDFLKVQPNNGHLLIKNIWKSKLDKSTNKTDLVHAVSTREVLVPDPGIYLICVHLKDNGLPSLSSEASFWLRIAQPAS</sequence>
<dbReference type="PANTHER" id="PTHR24028">
    <property type="entry name" value="CADHERIN-87A"/>
    <property type="match status" value="1"/>
</dbReference>
<gene>
    <name evidence="11" type="ORF">PXEA_LOCUS1779</name>
</gene>
<evidence type="ECO:0000256" key="6">
    <source>
        <dbReference type="ARBA" id="ARBA00023136"/>
    </source>
</evidence>
<dbReference type="InterPro" id="IPR050174">
    <property type="entry name" value="Protocadherin/Cadherin-CA"/>
</dbReference>
<accession>A0A3S5BLQ4</accession>
<dbReference type="InterPro" id="IPR020894">
    <property type="entry name" value="Cadherin_CS"/>
</dbReference>
<evidence type="ECO:0000256" key="4">
    <source>
        <dbReference type="ARBA" id="ARBA00022837"/>
    </source>
</evidence>
<dbReference type="PROSITE" id="PS00232">
    <property type="entry name" value="CADHERIN_1"/>
    <property type="match status" value="5"/>
</dbReference>
<dbReference type="SMART" id="SM00112">
    <property type="entry name" value="CA"/>
    <property type="match status" value="6"/>
</dbReference>
<name>A0A3S5BLQ4_9PLAT</name>
<keyword evidence="6 9" id="KW-0472">Membrane</keyword>
<dbReference type="Pfam" id="PF00028">
    <property type="entry name" value="Cadherin"/>
    <property type="match status" value="3"/>
</dbReference>
<feature type="domain" description="Cadherin" evidence="10">
    <location>
        <begin position="605"/>
        <end position="723"/>
    </location>
</feature>
<keyword evidence="3" id="KW-0677">Repeat</keyword>
<dbReference type="SUPFAM" id="SSF49313">
    <property type="entry name" value="Cadherin-like"/>
    <property type="match status" value="6"/>
</dbReference>
<evidence type="ECO:0000313" key="11">
    <source>
        <dbReference type="EMBL" id="VEL08339.1"/>
    </source>
</evidence>
<feature type="domain" description="Cadherin" evidence="10">
    <location>
        <begin position="379"/>
        <end position="491"/>
    </location>
</feature>
<dbReference type="GO" id="GO:0005886">
    <property type="term" value="C:plasma membrane"/>
    <property type="evidence" value="ECO:0007669"/>
    <property type="project" value="InterPro"/>
</dbReference>
<keyword evidence="7" id="KW-0325">Glycoprotein</keyword>
<comment type="subcellular location">
    <subcellularLocation>
        <location evidence="1">Membrane</location>
        <topology evidence="1">Single-pass membrane protein</topology>
    </subcellularLocation>
</comment>
<keyword evidence="5 9" id="KW-1133">Transmembrane helix</keyword>
<evidence type="ECO:0000256" key="7">
    <source>
        <dbReference type="ARBA" id="ARBA00023180"/>
    </source>
</evidence>
<dbReference type="Gene3D" id="2.60.40.60">
    <property type="entry name" value="Cadherins"/>
    <property type="match status" value="7"/>
</dbReference>
<dbReference type="CDD" id="cd11304">
    <property type="entry name" value="Cadherin_repeat"/>
    <property type="match status" value="6"/>
</dbReference>
<dbReference type="FunFam" id="2.60.40.60:FF:000092">
    <property type="entry name" value="Protocadherin 8"/>
    <property type="match status" value="2"/>
</dbReference>
<evidence type="ECO:0000256" key="1">
    <source>
        <dbReference type="ARBA" id="ARBA00004167"/>
    </source>
</evidence>
<evidence type="ECO:0000256" key="3">
    <source>
        <dbReference type="ARBA" id="ARBA00022737"/>
    </source>
</evidence>
<dbReference type="InterPro" id="IPR015919">
    <property type="entry name" value="Cadherin-like_sf"/>
</dbReference>
<keyword evidence="12" id="KW-1185">Reference proteome</keyword>
<dbReference type="Proteomes" id="UP000784294">
    <property type="component" value="Unassembled WGS sequence"/>
</dbReference>
<evidence type="ECO:0000256" key="5">
    <source>
        <dbReference type="ARBA" id="ARBA00022989"/>
    </source>
</evidence>
<dbReference type="OrthoDB" id="6252479at2759"/>
<dbReference type="InterPro" id="IPR002126">
    <property type="entry name" value="Cadherin-like_dom"/>
</dbReference>
<proteinExistence type="predicted"/>
<feature type="domain" description="Cadherin" evidence="10">
    <location>
        <begin position="491"/>
        <end position="598"/>
    </location>
</feature>
<reference evidence="11" key="1">
    <citation type="submission" date="2018-11" db="EMBL/GenBank/DDBJ databases">
        <authorList>
            <consortium name="Pathogen Informatics"/>
        </authorList>
    </citation>
    <scope>NUCLEOTIDE SEQUENCE</scope>
</reference>
<keyword evidence="2 9" id="KW-0812">Transmembrane</keyword>
<evidence type="ECO:0000256" key="8">
    <source>
        <dbReference type="PROSITE-ProRule" id="PRU00043"/>
    </source>
</evidence>
<dbReference type="GO" id="GO:0005509">
    <property type="term" value="F:calcium ion binding"/>
    <property type="evidence" value="ECO:0007669"/>
    <property type="project" value="UniProtKB-UniRule"/>
</dbReference>
<feature type="domain" description="Cadherin" evidence="10">
    <location>
        <begin position="723"/>
        <end position="874"/>
    </location>
</feature>
<dbReference type="PANTHER" id="PTHR24028:SF146">
    <property type="entry name" value="CADHERIN 96CB, ISOFORM D-RELATED"/>
    <property type="match status" value="1"/>
</dbReference>
<organism evidence="11 12">
    <name type="scientific">Protopolystoma xenopodis</name>
    <dbReference type="NCBI Taxonomy" id="117903"/>
    <lineage>
        <taxon>Eukaryota</taxon>
        <taxon>Metazoa</taxon>
        <taxon>Spiralia</taxon>
        <taxon>Lophotrochozoa</taxon>
        <taxon>Platyhelminthes</taxon>
        <taxon>Monogenea</taxon>
        <taxon>Polyopisthocotylea</taxon>
        <taxon>Polystomatidea</taxon>
        <taxon>Polystomatidae</taxon>
        <taxon>Protopolystoma</taxon>
    </lineage>
</organism>
<evidence type="ECO:0000256" key="9">
    <source>
        <dbReference type="SAM" id="Phobius"/>
    </source>
</evidence>
<dbReference type="GO" id="GO:0007156">
    <property type="term" value="P:homophilic cell adhesion via plasma membrane adhesion molecules"/>
    <property type="evidence" value="ECO:0007669"/>
    <property type="project" value="InterPro"/>
</dbReference>